<evidence type="ECO:0000256" key="1">
    <source>
        <dbReference type="ARBA" id="ARBA00005878"/>
    </source>
</evidence>
<reference evidence="7 8" key="1">
    <citation type="journal article" date="2021" name="Elife">
        <title>Chloroplast acquisition without the gene transfer in kleptoplastic sea slugs, Plakobranchus ocellatus.</title>
        <authorList>
            <person name="Maeda T."/>
            <person name="Takahashi S."/>
            <person name="Yoshida T."/>
            <person name="Shimamura S."/>
            <person name="Takaki Y."/>
            <person name="Nagai Y."/>
            <person name="Toyoda A."/>
            <person name="Suzuki Y."/>
            <person name="Arimoto A."/>
            <person name="Ishii H."/>
            <person name="Satoh N."/>
            <person name="Nishiyama T."/>
            <person name="Hasebe M."/>
            <person name="Maruyama T."/>
            <person name="Minagawa J."/>
            <person name="Obokata J."/>
            <person name="Shigenobu S."/>
        </authorList>
    </citation>
    <scope>NUCLEOTIDE SEQUENCE [LARGE SCALE GENOMIC DNA]</scope>
</reference>
<feature type="binding site" evidence="6">
    <location>
        <position position="50"/>
    </location>
    <ligand>
        <name>S-adenosyl-L-methionine</name>
        <dbReference type="ChEBI" id="CHEBI:59789"/>
    </ligand>
</feature>
<dbReference type="InterPro" id="IPR029063">
    <property type="entry name" value="SAM-dependent_MTases_sf"/>
</dbReference>
<dbReference type="GO" id="GO:0070475">
    <property type="term" value="P:rRNA base methylation"/>
    <property type="evidence" value="ECO:0007669"/>
    <property type="project" value="TreeGrafter"/>
</dbReference>
<evidence type="ECO:0000256" key="6">
    <source>
        <dbReference type="PIRSR" id="PIRSR037350-1"/>
    </source>
</evidence>
<feature type="binding site" evidence="6">
    <location>
        <position position="96"/>
    </location>
    <ligand>
        <name>S-adenosyl-L-methionine</name>
        <dbReference type="ChEBI" id="CHEBI:59789"/>
    </ligand>
</feature>
<comment type="similarity">
    <text evidence="1">Belongs to the methyltransferase superfamily. METTL16/RlmF family.</text>
</comment>
<proteinExistence type="inferred from homology"/>
<dbReference type="PANTHER" id="PTHR13393:SF0">
    <property type="entry name" value="RNA N6-ADENOSINE-METHYLTRANSFERASE METTL16"/>
    <property type="match status" value="1"/>
</dbReference>
<feature type="binding site" evidence="6">
    <location>
        <position position="148"/>
    </location>
    <ligand>
        <name>S-adenosyl-L-methionine</name>
        <dbReference type="ChEBI" id="CHEBI:59789"/>
    </ligand>
</feature>
<gene>
    <name evidence="7" type="ORF">PoB_006774300</name>
</gene>
<evidence type="ECO:0000313" key="8">
    <source>
        <dbReference type="Proteomes" id="UP000735302"/>
    </source>
</evidence>
<dbReference type="Proteomes" id="UP000735302">
    <property type="component" value="Unassembled WGS sequence"/>
</dbReference>
<accession>A0AAV4DAK8</accession>
<name>A0AAV4DAK8_9GAST</name>
<evidence type="ECO:0000256" key="3">
    <source>
        <dbReference type="ARBA" id="ARBA00022603"/>
    </source>
</evidence>
<keyword evidence="3 7" id="KW-0489">Methyltransferase</keyword>
<dbReference type="SUPFAM" id="SSF53335">
    <property type="entry name" value="S-adenosyl-L-methionine-dependent methyltransferases"/>
    <property type="match status" value="1"/>
</dbReference>
<dbReference type="GO" id="GO:0005634">
    <property type="term" value="C:nucleus"/>
    <property type="evidence" value="ECO:0007669"/>
    <property type="project" value="TreeGrafter"/>
</dbReference>
<evidence type="ECO:0000256" key="4">
    <source>
        <dbReference type="ARBA" id="ARBA00022679"/>
    </source>
</evidence>
<dbReference type="Gene3D" id="3.40.50.150">
    <property type="entry name" value="Vaccinia Virus protein VP39"/>
    <property type="match status" value="1"/>
</dbReference>
<feature type="binding site" evidence="6">
    <location>
        <position position="73"/>
    </location>
    <ligand>
        <name>S-adenosyl-L-methionine</name>
        <dbReference type="ChEBI" id="CHEBI:59789"/>
    </ligand>
</feature>
<evidence type="ECO:0000313" key="7">
    <source>
        <dbReference type="EMBL" id="GFO41238.1"/>
    </source>
</evidence>
<dbReference type="Pfam" id="PF05971">
    <property type="entry name" value="Methyltransf_10"/>
    <property type="match status" value="1"/>
</dbReference>
<keyword evidence="5 6" id="KW-0949">S-adenosyl-L-methionine</keyword>
<dbReference type="PIRSF" id="PIRSF037350">
    <property type="entry name" value="Mtase_ZK1128_prd"/>
    <property type="match status" value="1"/>
</dbReference>
<dbReference type="InterPro" id="IPR010286">
    <property type="entry name" value="METTL16/RlmF"/>
</dbReference>
<keyword evidence="4" id="KW-0808">Transferase</keyword>
<evidence type="ECO:0000256" key="5">
    <source>
        <dbReference type="ARBA" id="ARBA00022691"/>
    </source>
</evidence>
<comment type="caution">
    <text evidence="7">The sequence shown here is derived from an EMBL/GenBank/DDBJ whole genome shotgun (WGS) entry which is preliminary data.</text>
</comment>
<dbReference type="EMBL" id="BLXT01007673">
    <property type="protein sequence ID" value="GFO41238.1"/>
    <property type="molecule type" value="Genomic_DNA"/>
</dbReference>
<dbReference type="GO" id="GO:0120048">
    <property type="term" value="F:U6 snRNA (adenine-(43)-N(6))-methyltransferase activity"/>
    <property type="evidence" value="ECO:0007669"/>
    <property type="project" value="UniProtKB-EC"/>
</dbReference>
<dbReference type="PANTHER" id="PTHR13393">
    <property type="entry name" value="SAM-DEPENDENT METHYLTRANSFERASE"/>
    <property type="match status" value="1"/>
</dbReference>
<keyword evidence="8" id="KW-1185">Reference proteome</keyword>
<dbReference type="InterPro" id="IPR017182">
    <property type="entry name" value="METTL16/PsiM"/>
</dbReference>
<organism evidence="7 8">
    <name type="scientific">Plakobranchus ocellatus</name>
    <dbReference type="NCBI Taxonomy" id="259542"/>
    <lineage>
        <taxon>Eukaryota</taxon>
        <taxon>Metazoa</taxon>
        <taxon>Spiralia</taxon>
        <taxon>Lophotrochozoa</taxon>
        <taxon>Mollusca</taxon>
        <taxon>Gastropoda</taxon>
        <taxon>Heterobranchia</taxon>
        <taxon>Euthyneura</taxon>
        <taxon>Panpulmonata</taxon>
        <taxon>Sacoglossa</taxon>
        <taxon>Placobranchoidea</taxon>
        <taxon>Plakobranchidae</taxon>
        <taxon>Plakobranchus</taxon>
    </lineage>
</organism>
<protein>
    <recommendedName>
        <fullName evidence="2">U6 snRNA m(6)A methyltransferase</fullName>
        <ecNumber evidence="2">2.1.1.346</ecNumber>
    </recommendedName>
</protein>
<evidence type="ECO:0000256" key="2">
    <source>
        <dbReference type="ARBA" id="ARBA00012166"/>
    </source>
</evidence>
<sequence length="213" mass="23631">MTTQDDNGKVFLDFKNADALRALTRCLLKEDFGLTVELPMNRLVPTLPLRLNYIHWLEDIIGPDAGKWGIDIGTGASCVYPLLASKMNQWNFLATETDAENFYHAQKNVKNNGFSHVIQVKKVSGESILTSSLESFSGTEKFDFSMCNPPFFADHMEAQGLSTTRTDDRPEAGSVSTASPQECIVAGGEIAFVRQMIEESTVLRGKIRQGFKD</sequence>
<dbReference type="AlphaFoldDB" id="A0AAV4DAK8"/>
<dbReference type="EC" id="2.1.1.346" evidence="2"/>